<organism evidence="2 3">
    <name type="scientific">Shewanella loihica (strain ATCC BAA-1088 / PV-4)</name>
    <dbReference type="NCBI Taxonomy" id="323850"/>
    <lineage>
        <taxon>Bacteria</taxon>
        <taxon>Pseudomonadati</taxon>
        <taxon>Pseudomonadota</taxon>
        <taxon>Gammaproteobacteria</taxon>
        <taxon>Alteromonadales</taxon>
        <taxon>Shewanellaceae</taxon>
        <taxon>Shewanella</taxon>
    </lineage>
</organism>
<sequence length="221" mass="23733" precursor="true">MKTLIIATSLALLSPLSQANDITEIDSAANQMDIARLSQLSDQSQGYEQAYALYRMAISANILSQKDQAQAALTRAEKALSPIADQGEAATLLASVYGMQIGLDMSQAAKYSTKMAGALNDAETLVPQSPRLALVKAIAAYSSPKDHGGSMKNAIAFSSKAIDLYREPCDNICWGEAEAYTWRGLAKQNLGDKAGAIADWQAALQVQADYAWANFLLKQNH</sequence>
<accession>A3QIS2</accession>
<dbReference type="RefSeq" id="WP_011867299.1">
    <property type="nucleotide sequence ID" value="NC_009092.1"/>
</dbReference>
<dbReference type="OrthoDB" id="6382271at2"/>
<protein>
    <submittedName>
        <fullName evidence="2">TPR repeat-containing protein</fullName>
    </submittedName>
</protein>
<dbReference type="Proteomes" id="UP000001558">
    <property type="component" value="Chromosome"/>
</dbReference>
<evidence type="ECO:0000313" key="3">
    <source>
        <dbReference type="Proteomes" id="UP000001558"/>
    </source>
</evidence>
<dbReference type="AlphaFoldDB" id="A3QIS2"/>
<name>A3QIS2_SHELP</name>
<keyword evidence="3" id="KW-1185">Reference proteome</keyword>
<keyword evidence="1" id="KW-0732">Signal</keyword>
<dbReference type="EMBL" id="CP000606">
    <property type="protein sequence ID" value="ABO25370.1"/>
    <property type="molecule type" value="Genomic_DNA"/>
</dbReference>
<dbReference type="SUPFAM" id="SSF48452">
    <property type="entry name" value="TPR-like"/>
    <property type="match status" value="1"/>
</dbReference>
<feature type="signal peptide" evidence="1">
    <location>
        <begin position="1"/>
        <end position="19"/>
    </location>
</feature>
<reference evidence="2 3" key="1">
    <citation type="submission" date="2007-03" db="EMBL/GenBank/DDBJ databases">
        <title>Complete sequence of Shewanella loihica PV-4.</title>
        <authorList>
            <consortium name="US DOE Joint Genome Institute"/>
            <person name="Copeland A."/>
            <person name="Lucas S."/>
            <person name="Lapidus A."/>
            <person name="Barry K."/>
            <person name="Detter J.C."/>
            <person name="Glavina del Rio T."/>
            <person name="Hammon N."/>
            <person name="Israni S."/>
            <person name="Dalin E."/>
            <person name="Tice H."/>
            <person name="Pitluck S."/>
            <person name="Chain P."/>
            <person name="Malfatti S."/>
            <person name="Shin M."/>
            <person name="Vergez L."/>
            <person name="Schmutz J."/>
            <person name="Larimer F."/>
            <person name="Land M."/>
            <person name="Hauser L."/>
            <person name="Kyrpides N."/>
            <person name="Mikhailova N."/>
            <person name="Romine M.F."/>
            <person name="Serres G."/>
            <person name="Fredrickson J."/>
            <person name="Tiedje J."/>
            <person name="Richardson P."/>
        </authorList>
    </citation>
    <scope>NUCLEOTIDE SEQUENCE [LARGE SCALE GENOMIC DNA]</scope>
    <source>
        <strain evidence="3">ATCC BAA-1088 / PV-4</strain>
    </source>
</reference>
<feature type="chain" id="PRO_5002657039" evidence="1">
    <location>
        <begin position="20"/>
        <end position="221"/>
    </location>
</feature>
<evidence type="ECO:0000313" key="2">
    <source>
        <dbReference type="EMBL" id="ABO25370.1"/>
    </source>
</evidence>
<dbReference type="HOGENOM" id="CLU_1184398_0_0_6"/>
<evidence type="ECO:0000256" key="1">
    <source>
        <dbReference type="SAM" id="SignalP"/>
    </source>
</evidence>
<dbReference type="eggNOG" id="COG0457">
    <property type="taxonomic scope" value="Bacteria"/>
</dbReference>
<dbReference type="KEGG" id="slo:Shew_3504"/>
<proteinExistence type="predicted"/>
<dbReference type="Gene3D" id="1.25.40.10">
    <property type="entry name" value="Tetratricopeptide repeat domain"/>
    <property type="match status" value="1"/>
</dbReference>
<dbReference type="InterPro" id="IPR011990">
    <property type="entry name" value="TPR-like_helical_dom_sf"/>
</dbReference>
<dbReference type="STRING" id="323850.Shew_3504"/>
<gene>
    <name evidence="2" type="ordered locus">Shew_3504</name>
</gene>